<sequence length="375" mass="43473">MQIMKIRKINISGLNKNIEISHDFHEDINIVTGLNGAGKTTLLKVIWYLISSNAERIAPEIEFNYIELVTDFYRVILDKQPSYIEWTFEDFQTGKITNKKYKDFEDPTPRSSIEELNQMTRDFRTSSLYFPTFRRIEGGYSMTPIRRTSRSGRLVYRDIYRFDNIQDELASLADRISVDRHKFICSISTNDIVSLLTRRYAHISESLNTQYKSISTYIINQIQDAKPKMKDSGSSEALSLLNRIQERADTMNEERDKLLHPFTILSELTDKLFKHRGIRLQAVTLGDSADAIDSSILSAGEKQLLSFLCYNAFSENSIVFIDEPELSLHPDWQRRLFSILIEQQPTNQFIVATHSPFIYTKYSDKEIPMLEDKGA</sequence>
<reference evidence="4 5" key="1">
    <citation type="submission" date="2018-10" db="EMBL/GenBank/DDBJ databases">
        <title>Comamonadaceae CDC group NO-1 genome sequencing and assembly.</title>
        <authorList>
            <person name="Bernier A.-M."/>
            <person name="Bernard K."/>
        </authorList>
    </citation>
    <scope>NUCLEOTIDE SEQUENCE [LARGE SCALE GENOMIC DNA]</scope>
    <source>
        <strain evidence="3 4">NML161473</strain>
        <strain evidence="2 5">NML970147</strain>
    </source>
</reference>
<dbReference type="AlphaFoldDB" id="A0A3M6Q988"/>
<dbReference type="EMBL" id="RDQM01000011">
    <property type="protein sequence ID" value="RMW96783.1"/>
    <property type="molecule type" value="Genomic_DNA"/>
</dbReference>
<evidence type="ECO:0000313" key="2">
    <source>
        <dbReference type="EMBL" id="RMW96783.1"/>
    </source>
</evidence>
<dbReference type="PANTHER" id="PTHR43581:SF2">
    <property type="entry name" value="EXCINUCLEASE ATPASE SUBUNIT"/>
    <property type="match status" value="1"/>
</dbReference>
<feature type="domain" description="Endonuclease GajA/Old nuclease/RecF-like AAA" evidence="1">
    <location>
        <begin position="4"/>
        <end position="358"/>
    </location>
</feature>
<name>A0A3M6Q988_9BURK</name>
<keyword evidence="3" id="KW-0067">ATP-binding</keyword>
<protein>
    <submittedName>
        <fullName evidence="3">ATP-binding cassette domain-containing protein</fullName>
    </submittedName>
</protein>
<evidence type="ECO:0000313" key="5">
    <source>
        <dbReference type="Proteomes" id="UP000267521"/>
    </source>
</evidence>
<dbReference type="Proteomes" id="UP000267035">
    <property type="component" value="Unassembled WGS sequence"/>
</dbReference>
<dbReference type="InterPro" id="IPR051396">
    <property type="entry name" value="Bact_Antivir_Def_Nuclease"/>
</dbReference>
<organism evidence="3 4">
    <name type="scientific">Allofranklinella schreckenbergeri</name>
    <dbReference type="NCBI Taxonomy" id="1076744"/>
    <lineage>
        <taxon>Bacteria</taxon>
        <taxon>Pseudomonadati</taxon>
        <taxon>Pseudomonadota</taxon>
        <taxon>Betaproteobacteria</taxon>
        <taxon>Burkholderiales</taxon>
        <taxon>Comamonadaceae</taxon>
        <taxon>Allofranklinella</taxon>
    </lineage>
</organism>
<dbReference type="GO" id="GO:0005524">
    <property type="term" value="F:ATP binding"/>
    <property type="evidence" value="ECO:0007669"/>
    <property type="project" value="UniProtKB-KW"/>
</dbReference>
<accession>A0A3M6Q0H9</accession>
<evidence type="ECO:0000313" key="3">
    <source>
        <dbReference type="EMBL" id="RMW99747.1"/>
    </source>
</evidence>
<dbReference type="InterPro" id="IPR041685">
    <property type="entry name" value="AAA_GajA/Old/RecF-like"/>
</dbReference>
<dbReference type="PANTHER" id="PTHR43581">
    <property type="entry name" value="ATP/GTP PHOSPHATASE"/>
    <property type="match status" value="1"/>
</dbReference>
<gene>
    <name evidence="3" type="ORF">EBQ25_06695</name>
    <name evidence="2" type="ORF">EBQ26_09600</name>
</gene>
<dbReference type="Gene3D" id="3.40.50.300">
    <property type="entry name" value="P-loop containing nucleotide triphosphate hydrolases"/>
    <property type="match status" value="1"/>
</dbReference>
<dbReference type="InterPro" id="IPR027417">
    <property type="entry name" value="P-loop_NTPase"/>
</dbReference>
<dbReference type="SUPFAM" id="SSF52540">
    <property type="entry name" value="P-loop containing nucleoside triphosphate hydrolases"/>
    <property type="match status" value="1"/>
</dbReference>
<keyword evidence="3" id="KW-0547">Nucleotide-binding</keyword>
<dbReference type="Proteomes" id="UP000267521">
    <property type="component" value="Unassembled WGS sequence"/>
</dbReference>
<comment type="caution">
    <text evidence="3">The sequence shown here is derived from an EMBL/GenBank/DDBJ whole genome shotgun (WGS) entry which is preliminary data.</text>
</comment>
<proteinExistence type="predicted"/>
<dbReference type="Pfam" id="PF13175">
    <property type="entry name" value="AAA_15"/>
    <property type="match status" value="1"/>
</dbReference>
<accession>A0A3M6Q988</accession>
<evidence type="ECO:0000313" key="4">
    <source>
        <dbReference type="Proteomes" id="UP000267035"/>
    </source>
</evidence>
<dbReference type="EMBL" id="RDQL01000007">
    <property type="protein sequence ID" value="RMW99747.1"/>
    <property type="molecule type" value="Genomic_DNA"/>
</dbReference>
<evidence type="ECO:0000259" key="1">
    <source>
        <dbReference type="Pfam" id="PF13175"/>
    </source>
</evidence>
<keyword evidence="4" id="KW-1185">Reference proteome</keyword>